<comment type="caution">
    <text evidence="7">The sequence shown here is derived from an EMBL/GenBank/DDBJ whole genome shotgun (WGS) entry which is preliminary data.</text>
</comment>
<gene>
    <name evidence="7" type="ORF">OMQ_00097</name>
</gene>
<evidence type="ECO:0000313" key="7">
    <source>
        <dbReference type="EMBL" id="EOT30394.1"/>
    </source>
</evidence>
<evidence type="ECO:0000256" key="1">
    <source>
        <dbReference type="ARBA" id="ARBA00022475"/>
    </source>
</evidence>
<keyword evidence="1" id="KW-1003">Cell membrane</keyword>
<protein>
    <recommendedName>
        <fullName evidence="9">Extracellular solute-binding protein</fullName>
    </recommendedName>
</protein>
<evidence type="ECO:0000256" key="3">
    <source>
        <dbReference type="ARBA" id="ARBA00023136"/>
    </source>
</evidence>
<evidence type="ECO:0000256" key="4">
    <source>
        <dbReference type="ARBA" id="ARBA00023139"/>
    </source>
</evidence>
<dbReference type="EMBL" id="AHYT01000001">
    <property type="protein sequence ID" value="EOT30394.1"/>
    <property type="molecule type" value="Genomic_DNA"/>
</dbReference>
<dbReference type="RefSeq" id="WP_016173909.1">
    <property type="nucleotide sequence ID" value="NZ_KE136389.1"/>
</dbReference>
<evidence type="ECO:0000256" key="6">
    <source>
        <dbReference type="SAM" id="SignalP"/>
    </source>
</evidence>
<dbReference type="Pfam" id="PF01547">
    <property type="entry name" value="SBP_bac_1"/>
    <property type="match status" value="1"/>
</dbReference>
<dbReference type="AlphaFoldDB" id="S0JBX0"/>
<dbReference type="OrthoDB" id="9782846at2"/>
<accession>S0JBX0</accession>
<name>S0JBX0_9ENTE</name>
<dbReference type="Gene3D" id="3.40.190.10">
    <property type="entry name" value="Periplasmic binding protein-like II"/>
    <property type="match status" value="2"/>
</dbReference>
<dbReference type="STRING" id="41997.RV16_GL002316"/>
<dbReference type="PROSITE" id="PS51257">
    <property type="entry name" value="PROKAR_LIPOPROTEIN"/>
    <property type="match status" value="1"/>
</dbReference>
<dbReference type="PANTHER" id="PTHR43649:SF33">
    <property type="entry name" value="POLYGALACTURONAN_RHAMNOGALACTURONAN-BINDING PROTEIN YTCQ"/>
    <property type="match status" value="1"/>
</dbReference>
<dbReference type="InterPro" id="IPR006059">
    <property type="entry name" value="SBP"/>
</dbReference>
<keyword evidence="3" id="KW-0472">Membrane</keyword>
<dbReference type="eggNOG" id="COG1653">
    <property type="taxonomic scope" value="Bacteria"/>
</dbReference>
<proteinExistence type="predicted"/>
<reference evidence="7 8" key="1">
    <citation type="submission" date="2013-03" db="EMBL/GenBank/DDBJ databases">
        <title>The Genome Sequence of Enterococcus saccharolyticus ATCC_43076 (Illumina only assembly).</title>
        <authorList>
            <consortium name="The Broad Institute Genomics Platform"/>
            <consortium name="The Broad Institute Genome Sequencing Center for Infectious Disease"/>
            <person name="Earl A."/>
            <person name="Russ C."/>
            <person name="Gilmore M."/>
            <person name="Surin D."/>
            <person name="Walker B."/>
            <person name="Young S."/>
            <person name="Zeng Q."/>
            <person name="Gargeya S."/>
            <person name="Fitzgerald M."/>
            <person name="Haas B."/>
            <person name="Abouelleil A."/>
            <person name="Allen A.W."/>
            <person name="Alvarado L."/>
            <person name="Arachchi H.M."/>
            <person name="Berlin A.M."/>
            <person name="Chapman S.B."/>
            <person name="Gainer-Dewar J."/>
            <person name="Goldberg J."/>
            <person name="Griggs A."/>
            <person name="Gujja S."/>
            <person name="Hansen M."/>
            <person name="Howarth C."/>
            <person name="Imamovic A."/>
            <person name="Ireland A."/>
            <person name="Larimer J."/>
            <person name="McCowan C."/>
            <person name="Murphy C."/>
            <person name="Pearson M."/>
            <person name="Poon T.W."/>
            <person name="Priest M."/>
            <person name="Roberts A."/>
            <person name="Saif S."/>
            <person name="Shea T."/>
            <person name="Sisk P."/>
            <person name="Sykes S."/>
            <person name="Wortman J."/>
            <person name="Nusbaum C."/>
            <person name="Birren B."/>
        </authorList>
    </citation>
    <scope>NUCLEOTIDE SEQUENCE [LARGE SCALE GENOMIC DNA]</scope>
    <source>
        <strain evidence="7 8">ATCC 43076</strain>
    </source>
</reference>
<evidence type="ECO:0000256" key="2">
    <source>
        <dbReference type="ARBA" id="ARBA00022729"/>
    </source>
</evidence>
<dbReference type="InterPro" id="IPR050490">
    <property type="entry name" value="Bact_solute-bd_prot1"/>
</dbReference>
<evidence type="ECO:0008006" key="9">
    <source>
        <dbReference type="Google" id="ProtNLM"/>
    </source>
</evidence>
<dbReference type="Proteomes" id="UP000014136">
    <property type="component" value="Unassembled WGS sequence"/>
</dbReference>
<sequence>MKRKILMVAFLAMVIGLAACGKQDTSSKTKIEVFSSKSENQLIFQDLVKEFEAENPDIDVVFTSPADAGTVLRTRLVKDDIPNVIAYGGDMTYTELANVGMLKDFSQEKIVSDLSPAYVQMTKDLQNDQEKLYGIPYATNASGVIYNVDLFEKYHLEIPKTWQEFIALCEFFKKEGITPIEGTFKDAWTLQSVFNPLAGILSPEGFMRERRDGNQLFQDEWQPVFEKLATIMTYTQKDAMGTSYADGVQALAKGEAAMLINGTWAIPEVMKANEAANVKIFALPASDVAEDNFATSGVDVMLMIGKETPNQAASLRFITFLTEKNQAQRYSEDQFAFSAVEGVTQEDASLADLSPLIESGKVNDFVDHLLPNGYDLGALLSEFAMNQTSKPQNLETNIKQILIKMDEAYDASYVE</sequence>
<dbReference type="PANTHER" id="PTHR43649">
    <property type="entry name" value="ARABINOSE-BINDING PROTEIN-RELATED"/>
    <property type="match status" value="1"/>
</dbReference>
<keyword evidence="2 6" id="KW-0732">Signal</keyword>
<feature type="chain" id="PRO_5039727632" description="Extracellular solute-binding protein" evidence="6">
    <location>
        <begin position="19"/>
        <end position="415"/>
    </location>
</feature>
<evidence type="ECO:0000313" key="8">
    <source>
        <dbReference type="Proteomes" id="UP000014136"/>
    </source>
</evidence>
<keyword evidence="4" id="KW-0564">Palmitate</keyword>
<keyword evidence="5" id="KW-0449">Lipoprotein</keyword>
<feature type="signal peptide" evidence="6">
    <location>
        <begin position="1"/>
        <end position="18"/>
    </location>
</feature>
<dbReference type="SUPFAM" id="SSF53850">
    <property type="entry name" value="Periplasmic binding protein-like II"/>
    <property type="match status" value="1"/>
</dbReference>
<dbReference type="HOGENOM" id="CLU_031285_12_3_9"/>
<organism evidence="7 8">
    <name type="scientific">Enterococcus saccharolyticus subsp. saccharolyticus ATCC 43076</name>
    <dbReference type="NCBI Taxonomy" id="1139996"/>
    <lineage>
        <taxon>Bacteria</taxon>
        <taxon>Bacillati</taxon>
        <taxon>Bacillota</taxon>
        <taxon>Bacilli</taxon>
        <taxon>Lactobacillales</taxon>
        <taxon>Enterococcaceae</taxon>
        <taxon>Enterococcus</taxon>
    </lineage>
</organism>
<evidence type="ECO:0000256" key="5">
    <source>
        <dbReference type="ARBA" id="ARBA00023288"/>
    </source>
</evidence>
<dbReference type="PATRIC" id="fig|1139996.3.peg.88"/>
<keyword evidence="8" id="KW-1185">Reference proteome</keyword>